<protein>
    <submittedName>
        <fullName evidence="5">Class I SAM-dependent methyltransferase</fullName>
        <ecNumber evidence="5">2.1.1.-</ecNumber>
    </submittedName>
</protein>
<dbReference type="GO" id="GO:0008168">
    <property type="term" value="F:methyltransferase activity"/>
    <property type="evidence" value="ECO:0007669"/>
    <property type="project" value="UniProtKB-KW"/>
</dbReference>
<dbReference type="GO" id="GO:0032259">
    <property type="term" value="P:methylation"/>
    <property type="evidence" value="ECO:0007669"/>
    <property type="project" value="UniProtKB-KW"/>
</dbReference>
<dbReference type="EC" id="2.1.1.-" evidence="5"/>
<dbReference type="Pfam" id="PF13649">
    <property type="entry name" value="Methyltransf_25"/>
    <property type="match status" value="1"/>
</dbReference>
<keyword evidence="1 5" id="KW-0489">Methyltransferase</keyword>
<dbReference type="SUPFAM" id="SSF53335">
    <property type="entry name" value="S-adenosyl-L-methionine-dependent methyltransferases"/>
    <property type="match status" value="1"/>
</dbReference>
<dbReference type="EMBL" id="JANCPR020000025">
    <property type="protein sequence ID" value="MDJ1134983.1"/>
    <property type="molecule type" value="Genomic_DNA"/>
</dbReference>
<feature type="domain" description="Methyltransferase" evidence="4">
    <location>
        <begin position="45"/>
        <end position="135"/>
    </location>
</feature>
<keyword evidence="6" id="KW-1185">Reference proteome</keyword>
<organism evidence="5 6">
    <name type="scientific">Streptomyces iconiensis</name>
    <dbReference type="NCBI Taxonomy" id="1384038"/>
    <lineage>
        <taxon>Bacteria</taxon>
        <taxon>Bacillati</taxon>
        <taxon>Actinomycetota</taxon>
        <taxon>Actinomycetes</taxon>
        <taxon>Kitasatosporales</taxon>
        <taxon>Streptomycetaceae</taxon>
        <taxon>Streptomyces</taxon>
    </lineage>
</organism>
<evidence type="ECO:0000313" key="6">
    <source>
        <dbReference type="Proteomes" id="UP001214441"/>
    </source>
</evidence>
<keyword evidence="3" id="KW-0949">S-adenosyl-L-methionine</keyword>
<sequence>MNTLKALRGALSLPRVYVLFQRAVWGRAERELVRRHIQPSEGLRVLDIGCGPADILRLMPRVTYVGFDHSARYVDWARRRFGNRGEFRLADVDSSPSFEAAAYDVVLAKGVLHHVDDPEAERLFRIAHGALRPGGRLITTDGCHHPDQPALHRKVTSMDRGQFIRTPDAYRRLGEPYFSQASVHLRDDLLRIPYSVAIGVYTR</sequence>
<accession>A0ABT7A2Y3</accession>
<evidence type="ECO:0000313" key="5">
    <source>
        <dbReference type="EMBL" id="MDJ1134983.1"/>
    </source>
</evidence>
<keyword evidence="2 5" id="KW-0808">Transferase</keyword>
<dbReference type="InterPro" id="IPR041698">
    <property type="entry name" value="Methyltransf_25"/>
</dbReference>
<name>A0ABT7A2Y3_9ACTN</name>
<dbReference type="InterPro" id="IPR029063">
    <property type="entry name" value="SAM-dependent_MTases_sf"/>
</dbReference>
<gene>
    <name evidence="5" type="ORF">NMN56_024090</name>
</gene>
<proteinExistence type="predicted"/>
<dbReference type="Proteomes" id="UP001214441">
    <property type="component" value="Unassembled WGS sequence"/>
</dbReference>
<dbReference type="RefSeq" id="WP_274041406.1">
    <property type="nucleotide sequence ID" value="NZ_JANCPR020000025.1"/>
</dbReference>
<dbReference type="Gene3D" id="3.40.50.150">
    <property type="entry name" value="Vaccinia Virus protein VP39"/>
    <property type="match status" value="1"/>
</dbReference>
<evidence type="ECO:0000256" key="1">
    <source>
        <dbReference type="ARBA" id="ARBA00022603"/>
    </source>
</evidence>
<dbReference type="PANTHER" id="PTHR43464:SF19">
    <property type="entry name" value="UBIQUINONE BIOSYNTHESIS O-METHYLTRANSFERASE, MITOCHONDRIAL"/>
    <property type="match status" value="1"/>
</dbReference>
<dbReference type="CDD" id="cd02440">
    <property type="entry name" value="AdoMet_MTases"/>
    <property type="match status" value="1"/>
</dbReference>
<evidence type="ECO:0000259" key="4">
    <source>
        <dbReference type="Pfam" id="PF13649"/>
    </source>
</evidence>
<reference evidence="5 6" key="1">
    <citation type="submission" date="2023-05" db="EMBL/GenBank/DDBJ databases">
        <title>Streptantibioticus silvisoli sp. nov., acidotolerant actinomycetes 1 from pine litter.</title>
        <authorList>
            <person name="Swiecimska M."/>
            <person name="Golinska P."/>
            <person name="Sangal V."/>
            <person name="Wachnowicz B."/>
            <person name="Goodfellow M."/>
        </authorList>
    </citation>
    <scope>NUCLEOTIDE SEQUENCE [LARGE SCALE GENOMIC DNA]</scope>
    <source>
        <strain evidence="5 6">DSM 42109</strain>
    </source>
</reference>
<evidence type="ECO:0000256" key="2">
    <source>
        <dbReference type="ARBA" id="ARBA00022679"/>
    </source>
</evidence>
<comment type="caution">
    <text evidence="5">The sequence shown here is derived from an EMBL/GenBank/DDBJ whole genome shotgun (WGS) entry which is preliminary data.</text>
</comment>
<evidence type="ECO:0000256" key="3">
    <source>
        <dbReference type="ARBA" id="ARBA00022691"/>
    </source>
</evidence>
<dbReference type="PANTHER" id="PTHR43464">
    <property type="entry name" value="METHYLTRANSFERASE"/>
    <property type="match status" value="1"/>
</dbReference>